<reference evidence="3 4" key="1">
    <citation type="journal article" date="2012" name="J. Bacteriol.">
        <title>Genome sequence of proteorhodopsin-containing sea ice bacterium Glaciecola punicea ACAM 611T.</title>
        <authorList>
            <person name="Qin Q.-L."/>
            <person name="Xie B.-B."/>
            <person name="Shu Y.-L."/>
            <person name="Rong J.-C."/>
            <person name="Zhao D.-L."/>
            <person name="Zhang X.-Y."/>
            <person name="Chen X.-L."/>
            <person name="Zhou B.-C."/>
            <person name="Zhanga Y.-Z."/>
        </authorList>
    </citation>
    <scope>NUCLEOTIDE SEQUENCE [LARGE SCALE GENOMIC DNA]</scope>
    <source>
        <strain evidence="3 4">ACAM 611</strain>
    </source>
</reference>
<dbReference type="SUPFAM" id="SSF53474">
    <property type="entry name" value="alpha/beta-Hydrolases"/>
    <property type="match status" value="1"/>
</dbReference>
<dbReference type="InterPro" id="IPR000073">
    <property type="entry name" value="AB_hydrolase_1"/>
</dbReference>
<dbReference type="EMBL" id="BAET01000008">
    <property type="protein sequence ID" value="GAB55151.1"/>
    <property type="molecule type" value="Genomic_DNA"/>
</dbReference>
<dbReference type="eggNOG" id="COG0596">
    <property type="taxonomic scope" value="Bacteria"/>
</dbReference>
<dbReference type="RefSeq" id="WP_006004003.1">
    <property type="nucleotide sequence ID" value="NZ_BAET01000008.1"/>
</dbReference>
<dbReference type="STRING" id="56804.BAE46_01665"/>
<evidence type="ECO:0000313" key="4">
    <source>
        <dbReference type="Proteomes" id="UP000053586"/>
    </source>
</evidence>
<dbReference type="InterPro" id="IPR029058">
    <property type="entry name" value="AB_hydrolase_fold"/>
</dbReference>
<dbReference type="AlphaFoldDB" id="H5TA24"/>
<keyword evidence="1 3" id="KW-0378">Hydrolase</keyword>
<dbReference type="OrthoDB" id="9808398at2"/>
<dbReference type="PANTHER" id="PTHR46118">
    <property type="entry name" value="PROTEIN ABHD11"/>
    <property type="match status" value="1"/>
</dbReference>
<evidence type="ECO:0000259" key="2">
    <source>
        <dbReference type="Pfam" id="PF00561"/>
    </source>
</evidence>
<name>H5TA24_9ALTE</name>
<organism evidence="3 4">
    <name type="scientific">Glaciecola punicea ACAM 611</name>
    <dbReference type="NCBI Taxonomy" id="1121923"/>
    <lineage>
        <taxon>Bacteria</taxon>
        <taxon>Pseudomonadati</taxon>
        <taxon>Pseudomonadota</taxon>
        <taxon>Gammaproteobacteria</taxon>
        <taxon>Alteromonadales</taxon>
        <taxon>Alteromonadaceae</taxon>
        <taxon>Glaciecola</taxon>
    </lineage>
</organism>
<protein>
    <submittedName>
        <fullName evidence="3">Abhydrolase domain-containing protein 11</fullName>
    </submittedName>
</protein>
<feature type="domain" description="AB hydrolase-1" evidence="2">
    <location>
        <begin position="23"/>
        <end position="123"/>
    </location>
</feature>
<reference evidence="3 4" key="2">
    <citation type="journal article" date="2017" name="Antonie Van Leeuwenhoek">
        <title>Rhizobium rhizosphaerae sp. nov., a novel species isolated from rice rhizosphere.</title>
        <authorList>
            <person name="Zhao J.J."/>
            <person name="Zhang J."/>
            <person name="Zhang R.J."/>
            <person name="Zhang C.W."/>
            <person name="Yin H.Q."/>
            <person name="Zhang X.X."/>
        </authorList>
    </citation>
    <scope>NUCLEOTIDE SEQUENCE [LARGE SCALE GENOMIC DNA]</scope>
    <source>
        <strain evidence="3 4">ACAM 611</strain>
    </source>
</reference>
<dbReference type="PANTHER" id="PTHR46118:SF4">
    <property type="entry name" value="PROTEIN ABHD11"/>
    <property type="match status" value="1"/>
</dbReference>
<proteinExistence type="predicted"/>
<sequence length="265" mass="30199">MLKTLHYLEYVPPNNSLEISSLPVVVLLHGLFGSSDNLSVIRRHLQTQFRVINMDLPDHGQSPHSLHFSFEDYAQQVILTLSKMNIGKASIIGHSLGGKVAMWIAFQQAALIQKLIILDIAPVAYQHRHQNVIDGLTAVPLSDIRSRKEAQQFMAKFIADAGTQAFLLKSLYEQNGKWNWRFNLHVLSRDYERLIDWPLNKQVIYNNETLFIKGENSDYILSDYQGEIRAQFPQAKAKLVKAGHWLHAEKPLLVNTLITKHLLGT</sequence>
<evidence type="ECO:0000313" key="3">
    <source>
        <dbReference type="EMBL" id="GAB55151.1"/>
    </source>
</evidence>
<dbReference type="GO" id="GO:0016787">
    <property type="term" value="F:hydrolase activity"/>
    <property type="evidence" value="ECO:0007669"/>
    <property type="project" value="UniProtKB-KW"/>
</dbReference>
<dbReference type="Gene3D" id="3.40.50.1820">
    <property type="entry name" value="alpha/beta hydrolase"/>
    <property type="match status" value="1"/>
</dbReference>
<dbReference type="Proteomes" id="UP000053586">
    <property type="component" value="Unassembled WGS sequence"/>
</dbReference>
<gene>
    <name evidence="3" type="ORF">GPUN_1020</name>
</gene>
<accession>H5TA24</accession>
<keyword evidence="4" id="KW-1185">Reference proteome</keyword>
<dbReference type="PRINTS" id="PR00111">
    <property type="entry name" value="ABHYDROLASE"/>
</dbReference>
<evidence type="ECO:0000256" key="1">
    <source>
        <dbReference type="ARBA" id="ARBA00022801"/>
    </source>
</evidence>
<dbReference type="Pfam" id="PF00561">
    <property type="entry name" value="Abhydrolase_1"/>
    <property type="match status" value="1"/>
</dbReference>
<comment type="caution">
    <text evidence="3">The sequence shown here is derived from an EMBL/GenBank/DDBJ whole genome shotgun (WGS) entry which is preliminary data.</text>
</comment>